<dbReference type="GO" id="GO:0005524">
    <property type="term" value="F:ATP binding"/>
    <property type="evidence" value="ECO:0007669"/>
    <property type="project" value="UniProtKB-UniRule"/>
</dbReference>
<dbReference type="InterPro" id="IPR008271">
    <property type="entry name" value="Ser/Thr_kinase_AS"/>
</dbReference>
<evidence type="ECO:0000256" key="2">
    <source>
        <dbReference type="ARBA" id="ARBA00012513"/>
    </source>
</evidence>
<reference evidence="15" key="2">
    <citation type="journal article" date="2010" name="BMC Plant Biol.">
        <title>Comparative genomic analysis of 1047 completely sequenced cDNAs from an Arabidopsis-related model halophyte, Thellungiella halophila.</title>
        <authorList>
            <person name="Taji T."/>
            <person name="Komatsu K."/>
            <person name="Katori T."/>
            <person name="Kawasaki Y."/>
            <person name="Sakata Y."/>
            <person name="Tanaka S."/>
            <person name="Kobayashi M."/>
            <person name="Toyoda A."/>
            <person name="Seki M."/>
            <person name="Shinozaki K."/>
        </authorList>
    </citation>
    <scope>NUCLEOTIDE SEQUENCE</scope>
</reference>
<dbReference type="PROSITE" id="PS50011">
    <property type="entry name" value="PROTEIN_KINASE_DOM"/>
    <property type="match status" value="1"/>
</dbReference>
<evidence type="ECO:0000256" key="12">
    <source>
        <dbReference type="RuleBase" id="RU000304"/>
    </source>
</evidence>
<feature type="compositionally biased region" description="Polar residues" evidence="13">
    <location>
        <begin position="35"/>
        <end position="58"/>
    </location>
</feature>
<evidence type="ECO:0000256" key="3">
    <source>
        <dbReference type="ARBA" id="ARBA00022475"/>
    </source>
</evidence>
<evidence type="ECO:0000256" key="5">
    <source>
        <dbReference type="ARBA" id="ARBA00022679"/>
    </source>
</evidence>
<dbReference type="Gene3D" id="1.10.510.10">
    <property type="entry name" value="Transferase(Phosphotransferase) domain 1"/>
    <property type="match status" value="1"/>
</dbReference>
<evidence type="ECO:0000313" key="15">
    <source>
        <dbReference type="EMBL" id="BAJ33813.1"/>
    </source>
</evidence>
<feature type="region of interest" description="Disordered" evidence="13">
    <location>
        <begin position="380"/>
        <end position="403"/>
    </location>
</feature>
<dbReference type="PANTHER" id="PTHR45621">
    <property type="entry name" value="OS01G0588500 PROTEIN-RELATED"/>
    <property type="match status" value="1"/>
</dbReference>
<evidence type="ECO:0000256" key="11">
    <source>
        <dbReference type="PROSITE-ProRule" id="PRU10141"/>
    </source>
</evidence>
<dbReference type="InterPro" id="IPR001245">
    <property type="entry name" value="Ser-Thr/Tyr_kinase_cat_dom"/>
</dbReference>
<evidence type="ECO:0000256" key="8">
    <source>
        <dbReference type="ARBA" id="ARBA00022840"/>
    </source>
</evidence>
<dbReference type="FunFam" id="3.30.200.20:FF:000228">
    <property type="entry name" value="Serine/threonine-protein kinase BIK1"/>
    <property type="match status" value="1"/>
</dbReference>
<name>E4MW30_EUTHA</name>
<keyword evidence="8 11" id="KW-0067">ATP-binding</keyword>
<feature type="compositionally biased region" description="Polar residues" evidence="13">
    <location>
        <begin position="380"/>
        <end position="389"/>
    </location>
</feature>
<comment type="similarity">
    <text evidence="12">Belongs to the protein kinase superfamily.</text>
</comment>
<dbReference type="SUPFAM" id="SSF56112">
    <property type="entry name" value="Protein kinase-like (PK-like)"/>
    <property type="match status" value="1"/>
</dbReference>
<dbReference type="Pfam" id="PF07714">
    <property type="entry name" value="PK_Tyr_Ser-Thr"/>
    <property type="match status" value="1"/>
</dbReference>
<dbReference type="FunFam" id="1.10.510.10:FF:000095">
    <property type="entry name" value="protein STRUBBELIG-RECEPTOR FAMILY 8"/>
    <property type="match status" value="1"/>
</dbReference>
<dbReference type="InterPro" id="IPR050823">
    <property type="entry name" value="Plant_Ser_Thr_Prot_Kinase"/>
</dbReference>
<evidence type="ECO:0000256" key="9">
    <source>
        <dbReference type="ARBA" id="ARBA00047899"/>
    </source>
</evidence>
<dbReference type="EMBL" id="AK352727">
    <property type="protein sequence ID" value="BAJ33813.1"/>
    <property type="molecule type" value="mRNA"/>
</dbReference>
<dbReference type="EC" id="2.7.11.1" evidence="2"/>
<evidence type="ECO:0000259" key="14">
    <source>
        <dbReference type="PROSITE" id="PS50011"/>
    </source>
</evidence>
<evidence type="ECO:0000256" key="1">
    <source>
        <dbReference type="ARBA" id="ARBA00004236"/>
    </source>
</evidence>
<evidence type="ECO:0000256" key="7">
    <source>
        <dbReference type="ARBA" id="ARBA00022777"/>
    </source>
</evidence>
<dbReference type="Gene3D" id="3.30.200.20">
    <property type="entry name" value="Phosphorylase Kinase, domain 1"/>
    <property type="match status" value="1"/>
</dbReference>
<feature type="domain" description="Protein kinase" evidence="14">
    <location>
        <begin position="91"/>
        <end position="373"/>
    </location>
</feature>
<protein>
    <recommendedName>
        <fullName evidence="2">non-specific serine/threonine protein kinase</fullName>
        <ecNumber evidence="2">2.7.11.1</ecNumber>
    </recommendedName>
</protein>
<evidence type="ECO:0000256" key="6">
    <source>
        <dbReference type="ARBA" id="ARBA00022741"/>
    </source>
</evidence>
<evidence type="ECO:0000256" key="13">
    <source>
        <dbReference type="SAM" id="MobiDB-lite"/>
    </source>
</evidence>
<dbReference type="GO" id="GO:0004674">
    <property type="term" value="F:protein serine/threonine kinase activity"/>
    <property type="evidence" value="ECO:0007669"/>
    <property type="project" value="UniProtKB-KW"/>
</dbReference>
<keyword evidence="6 11" id="KW-0547">Nucleotide-binding</keyword>
<dbReference type="InterPro" id="IPR000719">
    <property type="entry name" value="Prot_kinase_dom"/>
</dbReference>
<dbReference type="AlphaFoldDB" id="E4MW30"/>
<evidence type="ECO:0000256" key="4">
    <source>
        <dbReference type="ARBA" id="ARBA00022527"/>
    </source>
</evidence>
<dbReference type="InterPro" id="IPR011009">
    <property type="entry name" value="Kinase-like_dom_sf"/>
</dbReference>
<keyword evidence="3" id="KW-1003">Cell membrane</keyword>
<reference evidence="15" key="1">
    <citation type="journal article" date="2008" name="BMC Plant Biol.">
        <title>Large-scale collection and annotation of full-length enriched cDNAs from a model halophyte, Thellungiella halophila.</title>
        <authorList>
            <person name="Taji T."/>
            <person name="Sakurai T."/>
            <person name="Mochida K."/>
            <person name="Ishiwata A."/>
            <person name="Kurotani A."/>
            <person name="Totoki Y."/>
            <person name="Toyoda A."/>
            <person name="Sakaki Y."/>
            <person name="Seki M."/>
            <person name="Ono H."/>
            <person name="Sakata Y."/>
            <person name="Tanaka S."/>
            <person name="Shinozaki K."/>
        </authorList>
    </citation>
    <scope>NUCLEOTIDE SEQUENCE</scope>
</reference>
<comment type="catalytic activity">
    <reaction evidence="9">
        <text>L-threonyl-[protein] + ATP = O-phospho-L-threonyl-[protein] + ADP + H(+)</text>
        <dbReference type="Rhea" id="RHEA:46608"/>
        <dbReference type="Rhea" id="RHEA-COMP:11060"/>
        <dbReference type="Rhea" id="RHEA-COMP:11605"/>
        <dbReference type="ChEBI" id="CHEBI:15378"/>
        <dbReference type="ChEBI" id="CHEBI:30013"/>
        <dbReference type="ChEBI" id="CHEBI:30616"/>
        <dbReference type="ChEBI" id="CHEBI:61977"/>
        <dbReference type="ChEBI" id="CHEBI:456216"/>
        <dbReference type="EC" id="2.7.11.1"/>
    </reaction>
</comment>
<dbReference type="PROSITE" id="PS00107">
    <property type="entry name" value="PROTEIN_KINASE_ATP"/>
    <property type="match status" value="1"/>
</dbReference>
<comment type="subcellular location">
    <subcellularLocation>
        <location evidence="1">Cell membrane</location>
    </subcellularLocation>
</comment>
<feature type="binding site" evidence="11">
    <location>
        <position position="126"/>
    </location>
    <ligand>
        <name>ATP</name>
        <dbReference type="ChEBI" id="CHEBI:30616"/>
    </ligand>
</feature>
<sequence>MNCLFLFKSKKTKPRNHQKDSNNNNKKTKRKGKGLQNSAPQLTNRSETSSFNIQTPRSLPSPRSIRDLYTEREQNLRVFTYQELSEATYGFNRKLKIGEGGFGSVYKGKIPTTGDSDSPLVVAIKKLNRQGLQGHKQWLAEVQFLGVVNHQNVVKLLGYCSEDGENGIERLLVYEYMSNRSLEDHLFTRGSYTLPWKQRLEIMLGAAEGLAYLHEVKVIYRDFKSSNVLLDDKFCPKLSDFGLAREGPQGDNTHVTTARVGTHGYAAPEYVQTGHLRLKSDVYSFGVVLYEVITGRRTIERNKPAAEQRLLDWVKEYPADSQRFSMIVDPRLRNNYPAGGARSLAKLADICLKKNDKDRPSMEIVVERLKKIIEEYDNGDTSMAATRESSQVRKRQLGEPVKRSLRGVNVRG</sequence>
<feature type="region of interest" description="Disordered" evidence="13">
    <location>
        <begin position="7"/>
        <end position="63"/>
    </location>
</feature>
<proteinExistence type="evidence at transcript level"/>
<dbReference type="CDD" id="cd14066">
    <property type="entry name" value="STKc_IRAK"/>
    <property type="match status" value="1"/>
</dbReference>
<organism evidence="15">
    <name type="scientific">Eutrema halophilum</name>
    <name type="common">Salt cress</name>
    <name type="synonym">Sisymbrium halophilum</name>
    <dbReference type="NCBI Taxonomy" id="98038"/>
    <lineage>
        <taxon>Eukaryota</taxon>
        <taxon>Viridiplantae</taxon>
        <taxon>Streptophyta</taxon>
        <taxon>Embryophyta</taxon>
        <taxon>Tracheophyta</taxon>
        <taxon>Spermatophyta</taxon>
        <taxon>Magnoliopsida</taxon>
        <taxon>eudicotyledons</taxon>
        <taxon>Gunneridae</taxon>
        <taxon>Pentapetalae</taxon>
        <taxon>rosids</taxon>
        <taxon>malvids</taxon>
        <taxon>Brassicales</taxon>
        <taxon>Brassicaceae</taxon>
        <taxon>Eutremeae</taxon>
        <taxon>Eutrema</taxon>
    </lineage>
</organism>
<evidence type="ECO:0000256" key="10">
    <source>
        <dbReference type="ARBA" id="ARBA00048679"/>
    </source>
</evidence>
<keyword evidence="3" id="KW-0472">Membrane</keyword>
<dbReference type="InterPro" id="IPR017441">
    <property type="entry name" value="Protein_kinase_ATP_BS"/>
</dbReference>
<keyword evidence="4 12" id="KW-0723">Serine/threonine-protein kinase</keyword>
<keyword evidence="7" id="KW-0418">Kinase</keyword>
<dbReference type="PROSITE" id="PS00108">
    <property type="entry name" value="PROTEIN_KINASE_ST"/>
    <property type="match status" value="1"/>
</dbReference>
<comment type="catalytic activity">
    <reaction evidence="10">
        <text>L-seryl-[protein] + ATP = O-phospho-L-seryl-[protein] + ADP + H(+)</text>
        <dbReference type="Rhea" id="RHEA:17989"/>
        <dbReference type="Rhea" id="RHEA-COMP:9863"/>
        <dbReference type="Rhea" id="RHEA-COMP:11604"/>
        <dbReference type="ChEBI" id="CHEBI:15378"/>
        <dbReference type="ChEBI" id="CHEBI:29999"/>
        <dbReference type="ChEBI" id="CHEBI:30616"/>
        <dbReference type="ChEBI" id="CHEBI:83421"/>
        <dbReference type="ChEBI" id="CHEBI:456216"/>
        <dbReference type="EC" id="2.7.11.1"/>
    </reaction>
</comment>
<accession>E4MW30</accession>
<keyword evidence="5" id="KW-0808">Transferase</keyword>